<feature type="region of interest" description="Disordered" evidence="1">
    <location>
        <begin position="282"/>
        <end position="324"/>
    </location>
</feature>
<accession>A0A9W7D7G0</accession>
<proteinExistence type="predicted"/>
<evidence type="ECO:0000313" key="3">
    <source>
        <dbReference type="Proteomes" id="UP001165121"/>
    </source>
</evidence>
<name>A0A9W7D7G0_9STRA</name>
<sequence>MVRLTSDGHGLVAQMSQIAAEACVVALLFEHITFYTNEWSSNDIHALEASILTSTLGLGSSSGSRDASHTLGGYLETASMPNPTKQCQWVDPKSGETHHFPLQHAVDFAYYVDGKHSPVPSSVGESFCRPAIATSHSAAAEISSGASAQDVQDFFDPFLDDDDSPQDVSDCVGNASCAATGSKNSAKRLRGEDEGTDVDQRKLSRRRIALDRGALIRIFPPHVCQDQSGIRWGEDDLDHVKGLGLRGPDIMVTPRSNHLGMMITTAILGMIATLIPTCDRGADPNDDRNINSENDHDTDSKDDHNDNPDCDYDTDPSSDRDADP</sequence>
<dbReference type="Proteomes" id="UP001165121">
    <property type="component" value="Unassembled WGS sequence"/>
</dbReference>
<reference evidence="2" key="1">
    <citation type="submission" date="2023-04" db="EMBL/GenBank/DDBJ databases">
        <title>Phytophthora fragariaefolia NBRC 109709.</title>
        <authorList>
            <person name="Ichikawa N."/>
            <person name="Sato H."/>
            <person name="Tonouchi N."/>
        </authorList>
    </citation>
    <scope>NUCLEOTIDE SEQUENCE</scope>
    <source>
        <strain evidence="2">NBRC 109709</strain>
    </source>
</reference>
<organism evidence="2 3">
    <name type="scientific">Phytophthora fragariaefolia</name>
    <dbReference type="NCBI Taxonomy" id="1490495"/>
    <lineage>
        <taxon>Eukaryota</taxon>
        <taxon>Sar</taxon>
        <taxon>Stramenopiles</taxon>
        <taxon>Oomycota</taxon>
        <taxon>Peronosporomycetes</taxon>
        <taxon>Peronosporales</taxon>
        <taxon>Peronosporaceae</taxon>
        <taxon>Phytophthora</taxon>
    </lineage>
</organism>
<gene>
    <name evidence="2" type="ORF">Pfra01_002599100</name>
</gene>
<feature type="compositionally biased region" description="Basic and acidic residues" evidence="1">
    <location>
        <begin position="282"/>
        <end position="307"/>
    </location>
</feature>
<dbReference type="EMBL" id="BSXT01005161">
    <property type="protein sequence ID" value="GMF59929.1"/>
    <property type="molecule type" value="Genomic_DNA"/>
</dbReference>
<keyword evidence="3" id="KW-1185">Reference proteome</keyword>
<evidence type="ECO:0000313" key="2">
    <source>
        <dbReference type="EMBL" id="GMF59929.1"/>
    </source>
</evidence>
<comment type="caution">
    <text evidence="2">The sequence shown here is derived from an EMBL/GenBank/DDBJ whole genome shotgun (WGS) entry which is preliminary data.</text>
</comment>
<protein>
    <submittedName>
        <fullName evidence="2">Unnamed protein product</fullName>
    </submittedName>
</protein>
<dbReference type="AlphaFoldDB" id="A0A9W7D7G0"/>
<evidence type="ECO:0000256" key="1">
    <source>
        <dbReference type="SAM" id="MobiDB-lite"/>
    </source>
</evidence>